<evidence type="ECO:0000313" key="3">
    <source>
        <dbReference type="Proteomes" id="UP000799538"/>
    </source>
</evidence>
<dbReference type="EMBL" id="ML992508">
    <property type="protein sequence ID" value="KAF2222454.1"/>
    <property type="molecule type" value="Genomic_DNA"/>
</dbReference>
<evidence type="ECO:0000256" key="1">
    <source>
        <dbReference type="SAM" id="MobiDB-lite"/>
    </source>
</evidence>
<feature type="compositionally biased region" description="Basic and acidic residues" evidence="1">
    <location>
        <begin position="65"/>
        <end position="75"/>
    </location>
</feature>
<dbReference type="AlphaFoldDB" id="A0A6A6G9T2"/>
<proteinExistence type="predicted"/>
<accession>A0A6A6G9T2</accession>
<sequence length="176" mass="19422">MTTLLCPCTFAQPSDPMPHHPEIPCSAPVSKPRRSHTLNSTAASRPRQRSPSCRLHLAHRPRTQTPEEREPDRRVSPLHPSNQRRPPARRLFSVGQVKVRPKADYDYSPVESCLAGRFSALAWVESRLLQSRGGQAALPLSKKGSCVASSATFLEMCGVAREGSACFQKAWGLLDL</sequence>
<evidence type="ECO:0000313" key="2">
    <source>
        <dbReference type="EMBL" id="KAF2222454.1"/>
    </source>
</evidence>
<organism evidence="2 3">
    <name type="scientific">Elsinoe ampelina</name>
    <dbReference type="NCBI Taxonomy" id="302913"/>
    <lineage>
        <taxon>Eukaryota</taxon>
        <taxon>Fungi</taxon>
        <taxon>Dikarya</taxon>
        <taxon>Ascomycota</taxon>
        <taxon>Pezizomycotina</taxon>
        <taxon>Dothideomycetes</taxon>
        <taxon>Dothideomycetidae</taxon>
        <taxon>Myriangiales</taxon>
        <taxon>Elsinoaceae</taxon>
        <taxon>Elsinoe</taxon>
    </lineage>
</organism>
<keyword evidence="3" id="KW-1185">Reference proteome</keyword>
<dbReference type="Proteomes" id="UP000799538">
    <property type="component" value="Unassembled WGS sequence"/>
</dbReference>
<feature type="region of interest" description="Disordered" evidence="1">
    <location>
        <begin position="11"/>
        <end position="88"/>
    </location>
</feature>
<protein>
    <submittedName>
        <fullName evidence="2">Uncharacterized protein</fullName>
    </submittedName>
</protein>
<reference evidence="3" key="1">
    <citation type="journal article" date="2020" name="Stud. Mycol.">
        <title>101 Dothideomycetes genomes: A test case for predicting lifestyles and emergence of pathogens.</title>
        <authorList>
            <person name="Haridas S."/>
            <person name="Albert R."/>
            <person name="Binder M."/>
            <person name="Bloem J."/>
            <person name="LaButti K."/>
            <person name="Salamov A."/>
            <person name="Andreopoulos B."/>
            <person name="Baker S."/>
            <person name="Barry K."/>
            <person name="Bills G."/>
            <person name="Bluhm B."/>
            <person name="Cannon C."/>
            <person name="Castanera R."/>
            <person name="Culley D."/>
            <person name="Daum C."/>
            <person name="Ezra D."/>
            <person name="Gonzalez J."/>
            <person name="Henrissat B."/>
            <person name="Kuo A."/>
            <person name="Liang C."/>
            <person name="Lipzen A."/>
            <person name="Lutzoni F."/>
            <person name="Magnuson J."/>
            <person name="Mondo S."/>
            <person name="Nolan M."/>
            <person name="Ohm R."/>
            <person name="Pangilinan J."/>
            <person name="Park H.-J."/>
            <person name="Ramirez L."/>
            <person name="Alfaro M."/>
            <person name="Sun H."/>
            <person name="Tritt A."/>
            <person name="Yoshinaga Y."/>
            <person name="Zwiers L.-H."/>
            <person name="Turgeon B."/>
            <person name="Goodwin S."/>
            <person name="Spatafora J."/>
            <person name="Crous P."/>
            <person name="Grigoriev I."/>
        </authorList>
    </citation>
    <scope>NUCLEOTIDE SEQUENCE [LARGE SCALE GENOMIC DNA]</scope>
    <source>
        <strain evidence="3">CECT 20119</strain>
    </source>
</reference>
<gene>
    <name evidence="2" type="ORF">BDZ85DRAFT_128344</name>
</gene>
<name>A0A6A6G9T2_9PEZI</name>